<feature type="region of interest" description="Disordered" evidence="1">
    <location>
        <begin position="1"/>
        <end position="21"/>
    </location>
</feature>
<protein>
    <submittedName>
        <fullName evidence="2">Uncharacterized protein</fullName>
    </submittedName>
</protein>
<organism evidence="2">
    <name type="scientific">Cynodon dactylon x Cynodon transvaalensis</name>
    <dbReference type="NCBI Taxonomy" id="1920021"/>
    <lineage>
        <taxon>Eukaryota</taxon>
        <taxon>Viridiplantae</taxon>
        <taxon>Streptophyta</taxon>
        <taxon>Embryophyta</taxon>
        <taxon>Tracheophyta</taxon>
        <taxon>Spermatophyta</taxon>
        <taxon>Magnoliopsida</taxon>
        <taxon>Liliopsida</taxon>
        <taxon>Poales</taxon>
        <taxon>Poaceae</taxon>
        <taxon>PACMAD clade</taxon>
        <taxon>Chloridoideae</taxon>
        <taxon>Cynodonteae</taxon>
        <taxon>Eleusininae</taxon>
        <taxon>Cynodon</taxon>
    </lineage>
</organism>
<proteinExistence type="predicted"/>
<sequence>MSVNKAPGGCASTRNDEHGEVNLDSQGWKTLCEIIGELSMVGPEGVSKIEPKAILDRRLVKKNNAGQAQILVEWSNLPEGRLRKHTYKKMSHGPARKRMRVSATAFALVAQSVACSEAKAHFGANPLLVATRSANCNWNFSFGTAYSQSLILGRQQYCFSSYKHHTCKYQMNFHSLVGFPGAFVGMHIGFSEIHSSKQEV</sequence>
<evidence type="ECO:0000256" key="1">
    <source>
        <dbReference type="SAM" id="MobiDB-lite"/>
    </source>
</evidence>
<reference evidence="2" key="1">
    <citation type="submission" date="2018-11" db="EMBL/GenBank/DDBJ databases">
        <title>Complete mitochondrial genome sequencing and phylogenetic Analysis of Cynodon dactylon Cynodon transvaalensis.</title>
        <authorList>
            <person name="Huang S."/>
            <person name="Shi Y."/>
            <person name="Jiang S."/>
            <person name="Zhou X."/>
            <person name="Liang J."/>
        </authorList>
    </citation>
    <scope>NUCLEOTIDE SEQUENCE</scope>
</reference>
<keyword evidence="2" id="KW-0496">Mitochondrion</keyword>
<dbReference type="AlphaFoldDB" id="A0A5J6YCC6"/>
<dbReference type="EMBL" id="MK175054">
    <property type="protein sequence ID" value="QFO90915.1"/>
    <property type="molecule type" value="Genomic_DNA"/>
</dbReference>
<accession>A0A5J6YCC6</accession>
<geneLocation type="mitochondrion" evidence="2"/>
<evidence type="ECO:0000313" key="2">
    <source>
        <dbReference type="EMBL" id="QFO90915.1"/>
    </source>
</evidence>
<gene>
    <name evidence="2" type="primary">ORF200</name>
</gene>
<name>A0A5J6YCC6_9POAL</name>